<protein>
    <submittedName>
        <fullName evidence="5">23S rRNA (Cytidine1920-2'-O)/16S rRNA (Cytidine1409-2'-O)-methyltransferase</fullName>
        <ecNumber evidence="5">2.1.1.226</ecNumber>
        <ecNumber evidence="5">2.1.1.227</ecNumber>
    </submittedName>
</protein>
<dbReference type="Proteomes" id="UP000568050">
    <property type="component" value="Unassembled WGS sequence"/>
</dbReference>
<dbReference type="Gene3D" id="3.40.50.150">
    <property type="entry name" value="Vaccinia Virus protein VP39"/>
    <property type="match status" value="1"/>
</dbReference>
<dbReference type="EC" id="2.1.1.227" evidence="5"/>
<evidence type="ECO:0000256" key="1">
    <source>
        <dbReference type="ARBA" id="ARBA00022884"/>
    </source>
</evidence>
<dbReference type="InterPro" id="IPR036986">
    <property type="entry name" value="S4_RNA-bd_sf"/>
</dbReference>
<dbReference type="InterPro" id="IPR029063">
    <property type="entry name" value="SAM-dependent_MTases_sf"/>
</dbReference>
<feature type="domain" description="RNA-binding S4" evidence="4">
    <location>
        <begin position="3"/>
        <end position="70"/>
    </location>
</feature>
<dbReference type="AlphaFoldDB" id="A0A839QYW7"/>
<dbReference type="InterPro" id="IPR002877">
    <property type="entry name" value="RNA_MeTrfase_FtsJ_dom"/>
</dbReference>
<evidence type="ECO:0000256" key="3">
    <source>
        <dbReference type="PROSITE-ProRule" id="PRU00182"/>
    </source>
</evidence>
<organism evidence="5 6">
    <name type="scientific">Helcobacillus massiliensis</name>
    <dbReference type="NCBI Taxonomy" id="521392"/>
    <lineage>
        <taxon>Bacteria</taxon>
        <taxon>Bacillati</taxon>
        <taxon>Actinomycetota</taxon>
        <taxon>Actinomycetes</taxon>
        <taxon>Micrococcales</taxon>
        <taxon>Dermabacteraceae</taxon>
        <taxon>Helcobacillus</taxon>
    </lineage>
</organism>
<dbReference type="Pfam" id="PF01728">
    <property type="entry name" value="FtsJ"/>
    <property type="match status" value="1"/>
</dbReference>
<dbReference type="InterPro" id="IPR047048">
    <property type="entry name" value="TlyA"/>
</dbReference>
<dbReference type="EC" id="2.1.1.226" evidence="5"/>
<reference evidence="5 6" key="1">
    <citation type="submission" date="2020-08" db="EMBL/GenBank/DDBJ databases">
        <title>Sequencing the genomes of 1000 actinobacteria strains.</title>
        <authorList>
            <person name="Klenk H.-P."/>
        </authorList>
    </citation>
    <scope>NUCLEOTIDE SEQUENCE [LARGE SCALE GENOMIC DNA]</scope>
    <source>
        <strain evidence="5 6">DSM 23040</strain>
    </source>
</reference>
<comment type="similarity">
    <text evidence="2">Belongs to the TlyA family.</text>
</comment>
<keyword evidence="5" id="KW-0489">Methyltransferase</keyword>
<dbReference type="PROSITE" id="PS50889">
    <property type="entry name" value="S4"/>
    <property type="match status" value="1"/>
</dbReference>
<dbReference type="GO" id="GO:0003723">
    <property type="term" value="F:RNA binding"/>
    <property type="evidence" value="ECO:0007669"/>
    <property type="project" value="UniProtKB-KW"/>
</dbReference>
<dbReference type="RefSeq" id="WP_183374782.1">
    <property type="nucleotide sequence ID" value="NZ_CBCSFZ010000021.1"/>
</dbReference>
<evidence type="ECO:0000256" key="2">
    <source>
        <dbReference type="ARBA" id="ARBA00029460"/>
    </source>
</evidence>
<dbReference type="CDD" id="cd02440">
    <property type="entry name" value="AdoMet_MTases"/>
    <property type="match status" value="1"/>
</dbReference>
<keyword evidence="1 3" id="KW-0694">RNA-binding</keyword>
<name>A0A839QYW7_9MICO</name>
<accession>A0A839QYW7</accession>
<dbReference type="PIRSF" id="PIRSF005578">
    <property type="entry name" value="TlyA"/>
    <property type="match status" value="1"/>
</dbReference>
<dbReference type="InterPro" id="IPR004538">
    <property type="entry name" value="Hemolysin_A/TlyA"/>
</dbReference>
<dbReference type="InterPro" id="IPR002942">
    <property type="entry name" value="S4_RNA-bd"/>
</dbReference>
<dbReference type="GO" id="GO:0032259">
    <property type="term" value="P:methylation"/>
    <property type="evidence" value="ECO:0007669"/>
    <property type="project" value="UniProtKB-KW"/>
</dbReference>
<dbReference type="SUPFAM" id="SSF53335">
    <property type="entry name" value="S-adenosyl-L-methionine-dependent methyltransferases"/>
    <property type="match status" value="1"/>
</dbReference>
<dbReference type="SMART" id="SM00363">
    <property type="entry name" value="S4"/>
    <property type="match status" value="1"/>
</dbReference>
<dbReference type="CDD" id="cd00165">
    <property type="entry name" value="S4"/>
    <property type="match status" value="1"/>
</dbReference>
<dbReference type="PANTHER" id="PTHR32319">
    <property type="entry name" value="BACTERIAL HEMOLYSIN-LIKE PROTEIN"/>
    <property type="match status" value="1"/>
</dbReference>
<evidence type="ECO:0000259" key="4">
    <source>
        <dbReference type="SMART" id="SM00363"/>
    </source>
</evidence>
<dbReference type="GO" id="GO:0008168">
    <property type="term" value="F:methyltransferase activity"/>
    <property type="evidence" value="ECO:0007669"/>
    <property type="project" value="UniProtKB-KW"/>
</dbReference>
<comment type="caution">
    <text evidence="5">The sequence shown here is derived from an EMBL/GenBank/DDBJ whole genome shotgun (WGS) entry which is preliminary data.</text>
</comment>
<gene>
    <name evidence="5" type="ORF">FHX50_000845</name>
</gene>
<sequence>MSTRIDTALHQRGLASSRTHARRIVEEGRALINGARARRASAPVGPDDRLDVTGAPVGGEYASRAAHKLAGALTAFHLDDTADGSHALDLGASTGGFTDVLLRAGARTVTAVDVGTGQLIERLRADERVRSLEQTDARTLSVDTVGHRPDLIVSDVSFISLTQIIPTISRVAADGADIVLMVKPQFEVGRGNLPKSGVVTDPALWRRAIAAVAEACAEHALTVVGVQESTLPGQNGNREFFLHGRNTPPNPACSHHVCGMIDEAVERASGRGEGRTR</sequence>
<dbReference type="SUPFAM" id="SSF55174">
    <property type="entry name" value="Alpha-L RNA-binding motif"/>
    <property type="match status" value="1"/>
</dbReference>
<keyword evidence="5" id="KW-0808">Transferase</keyword>
<dbReference type="Gene3D" id="3.10.290.10">
    <property type="entry name" value="RNA-binding S4 domain"/>
    <property type="match status" value="1"/>
</dbReference>
<dbReference type="PANTHER" id="PTHR32319:SF0">
    <property type="entry name" value="BACTERIAL HEMOLYSIN-LIKE PROTEIN"/>
    <property type="match status" value="1"/>
</dbReference>
<keyword evidence="6" id="KW-1185">Reference proteome</keyword>
<proteinExistence type="inferred from homology"/>
<evidence type="ECO:0000313" key="6">
    <source>
        <dbReference type="Proteomes" id="UP000568050"/>
    </source>
</evidence>
<dbReference type="EMBL" id="JACHWP010000001">
    <property type="protein sequence ID" value="MBB3022597.1"/>
    <property type="molecule type" value="Genomic_DNA"/>
</dbReference>
<dbReference type="Pfam" id="PF01479">
    <property type="entry name" value="S4"/>
    <property type="match status" value="1"/>
</dbReference>
<evidence type="ECO:0000313" key="5">
    <source>
        <dbReference type="EMBL" id="MBB3022597.1"/>
    </source>
</evidence>